<feature type="transmembrane region" description="Helical" evidence="6">
    <location>
        <begin position="291"/>
        <end position="311"/>
    </location>
</feature>
<dbReference type="AlphaFoldDB" id="A0A4S2MZZ5"/>
<feature type="transmembrane region" description="Helical" evidence="6">
    <location>
        <begin position="251"/>
        <end position="271"/>
    </location>
</feature>
<evidence type="ECO:0000256" key="4">
    <source>
        <dbReference type="ARBA" id="ARBA00023136"/>
    </source>
</evidence>
<dbReference type="EMBL" id="ML220115">
    <property type="protein sequence ID" value="TGZ82398.1"/>
    <property type="molecule type" value="Genomic_DNA"/>
</dbReference>
<dbReference type="InParanoid" id="A0A4S2MZZ5"/>
<dbReference type="GO" id="GO:0016020">
    <property type="term" value="C:membrane"/>
    <property type="evidence" value="ECO:0007669"/>
    <property type="project" value="UniProtKB-SubCell"/>
</dbReference>
<dbReference type="GO" id="GO:0005783">
    <property type="term" value="C:endoplasmic reticulum"/>
    <property type="evidence" value="ECO:0007669"/>
    <property type="project" value="TreeGrafter"/>
</dbReference>
<dbReference type="Pfam" id="PF03547">
    <property type="entry name" value="Mem_trans"/>
    <property type="match status" value="1"/>
</dbReference>
<evidence type="ECO:0000313" key="8">
    <source>
        <dbReference type="Proteomes" id="UP000298138"/>
    </source>
</evidence>
<dbReference type="OrthoDB" id="191139at2759"/>
<feature type="transmembrane region" description="Helical" evidence="6">
    <location>
        <begin position="323"/>
        <end position="346"/>
    </location>
</feature>
<proteinExistence type="predicted"/>
<evidence type="ECO:0000313" key="7">
    <source>
        <dbReference type="EMBL" id="TGZ82398.1"/>
    </source>
</evidence>
<comment type="subcellular location">
    <subcellularLocation>
        <location evidence="1">Membrane</location>
        <topology evidence="1">Multi-pass membrane protein</topology>
    </subcellularLocation>
</comment>
<dbReference type="STRING" id="341454.A0A4S2MZZ5"/>
<feature type="compositionally biased region" description="Acidic residues" evidence="5">
    <location>
        <begin position="180"/>
        <end position="204"/>
    </location>
</feature>
<feature type="transmembrane region" description="Helical" evidence="6">
    <location>
        <begin position="51"/>
        <end position="70"/>
    </location>
</feature>
<dbReference type="GO" id="GO:0055085">
    <property type="term" value="P:transmembrane transport"/>
    <property type="evidence" value="ECO:0007669"/>
    <property type="project" value="InterPro"/>
</dbReference>
<evidence type="ECO:0000256" key="3">
    <source>
        <dbReference type="ARBA" id="ARBA00022989"/>
    </source>
</evidence>
<feature type="transmembrane region" description="Helical" evidence="6">
    <location>
        <begin position="358"/>
        <end position="383"/>
    </location>
</feature>
<keyword evidence="4 6" id="KW-0472">Membrane</keyword>
<sequence length="427" mass="46003">MNGSDSGSALAISFLGAFQASVSVLLTLSYGVLAARLKMLSPSSAEDISRLCVNLFLPALLITNVGSNLTLDNITIYVPVFIWSIVYAIVSAIIGKILTKVFKLPSWVTPAITFNNTTSLPLLLTQALATTGILDTILTGGESASDAVDRANSFFLINSMISNAATLALGPKLLDKNEGGDDDETEAEDSDENNDNQQDQEETNENSPLLPKPITHAAERVHDTASDWFHRLPYPIQVFLRKTGKILNPTVVGAIIAIIIGLCPPIQHALFANMDEGGIFRSWLTSSLKNIGELFTALQMFVVGSKLNSSLQTKEGSVGSKKALVVIFIVRFIFWGAVSLPVVYLLAAKTELLDADPILWFAMCMMPTGPPAMILSALTDVAGIGRKGKMQVARLLTYMYAITPLIFVIVVLALKACEKALQVRGEK</sequence>
<evidence type="ECO:0008006" key="9">
    <source>
        <dbReference type="Google" id="ProtNLM"/>
    </source>
</evidence>
<feature type="transmembrane region" description="Helical" evidence="6">
    <location>
        <begin position="6"/>
        <end position="30"/>
    </location>
</feature>
<organism evidence="7 8">
    <name type="scientific">Ascodesmis nigricans</name>
    <dbReference type="NCBI Taxonomy" id="341454"/>
    <lineage>
        <taxon>Eukaryota</taxon>
        <taxon>Fungi</taxon>
        <taxon>Dikarya</taxon>
        <taxon>Ascomycota</taxon>
        <taxon>Pezizomycotina</taxon>
        <taxon>Pezizomycetes</taxon>
        <taxon>Pezizales</taxon>
        <taxon>Ascodesmidaceae</taxon>
        <taxon>Ascodesmis</taxon>
    </lineage>
</organism>
<keyword evidence="2 6" id="KW-0812">Transmembrane</keyword>
<feature type="transmembrane region" description="Helical" evidence="6">
    <location>
        <begin position="395"/>
        <end position="414"/>
    </location>
</feature>
<evidence type="ECO:0000256" key="1">
    <source>
        <dbReference type="ARBA" id="ARBA00004141"/>
    </source>
</evidence>
<gene>
    <name evidence="7" type="ORF">EX30DRAFT_339682</name>
</gene>
<dbReference type="InterPro" id="IPR004776">
    <property type="entry name" value="Mem_transp_PIN-like"/>
</dbReference>
<keyword evidence="8" id="KW-1185">Reference proteome</keyword>
<dbReference type="PANTHER" id="PTHR31794:SF4">
    <property type="entry name" value="AUXIN EFFLUX TRANSPORTER FAMILY PROTEIN (EUROFUNG)"/>
    <property type="match status" value="1"/>
</dbReference>
<feature type="transmembrane region" description="Helical" evidence="6">
    <location>
        <begin position="76"/>
        <end position="98"/>
    </location>
</feature>
<keyword evidence="3 6" id="KW-1133">Transmembrane helix</keyword>
<evidence type="ECO:0000256" key="2">
    <source>
        <dbReference type="ARBA" id="ARBA00022692"/>
    </source>
</evidence>
<dbReference type="Proteomes" id="UP000298138">
    <property type="component" value="Unassembled WGS sequence"/>
</dbReference>
<evidence type="ECO:0000256" key="5">
    <source>
        <dbReference type="SAM" id="MobiDB-lite"/>
    </source>
</evidence>
<protein>
    <recommendedName>
        <fullName evidence="9">Auxin efflux carrier</fullName>
    </recommendedName>
</protein>
<evidence type="ECO:0000256" key="6">
    <source>
        <dbReference type="SAM" id="Phobius"/>
    </source>
</evidence>
<dbReference type="PANTHER" id="PTHR31794">
    <property type="entry name" value="AUXIN EFFLUX TRANSPORTER FAMILY PROTEIN (EUROFUNG)"/>
    <property type="match status" value="1"/>
</dbReference>
<feature type="region of interest" description="Disordered" evidence="5">
    <location>
        <begin position="175"/>
        <end position="211"/>
    </location>
</feature>
<reference evidence="7 8" key="1">
    <citation type="submission" date="2019-04" db="EMBL/GenBank/DDBJ databases">
        <title>Comparative genomics and transcriptomics to analyze fruiting body development in filamentous ascomycetes.</title>
        <authorList>
            <consortium name="DOE Joint Genome Institute"/>
            <person name="Lutkenhaus R."/>
            <person name="Traeger S."/>
            <person name="Breuer J."/>
            <person name="Kuo A."/>
            <person name="Lipzen A."/>
            <person name="Pangilinan J."/>
            <person name="Dilworth D."/>
            <person name="Sandor L."/>
            <person name="Poggeler S."/>
            <person name="Barry K."/>
            <person name="Grigoriev I.V."/>
            <person name="Nowrousian M."/>
        </authorList>
    </citation>
    <scope>NUCLEOTIDE SEQUENCE [LARGE SCALE GENOMIC DNA]</scope>
    <source>
        <strain evidence="7 8">CBS 389.68</strain>
    </source>
</reference>
<name>A0A4S2MZZ5_9PEZI</name>
<accession>A0A4S2MZZ5</accession>